<keyword evidence="1" id="KW-0472">Membrane</keyword>
<comment type="caution">
    <text evidence="2">The sequence shown here is derived from an EMBL/GenBank/DDBJ whole genome shotgun (WGS) entry which is preliminary data.</text>
</comment>
<feature type="transmembrane region" description="Helical" evidence="1">
    <location>
        <begin position="39"/>
        <end position="60"/>
    </location>
</feature>
<accession>A0A0V1H317</accession>
<protein>
    <submittedName>
        <fullName evidence="2">Uncharacterized protein</fullName>
    </submittedName>
</protein>
<dbReference type="EMBL" id="JYDP01000151">
    <property type="protein sequence ID" value="KRZ04891.1"/>
    <property type="molecule type" value="Genomic_DNA"/>
</dbReference>
<organism evidence="2 3">
    <name type="scientific">Trichinella zimbabwensis</name>
    <dbReference type="NCBI Taxonomy" id="268475"/>
    <lineage>
        <taxon>Eukaryota</taxon>
        <taxon>Metazoa</taxon>
        <taxon>Ecdysozoa</taxon>
        <taxon>Nematoda</taxon>
        <taxon>Enoplea</taxon>
        <taxon>Dorylaimia</taxon>
        <taxon>Trichinellida</taxon>
        <taxon>Trichinellidae</taxon>
        <taxon>Trichinella</taxon>
    </lineage>
</organism>
<reference evidence="2 3" key="1">
    <citation type="submission" date="2015-01" db="EMBL/GenBank/DDBJ databases">
        <title>Evolution of Trichinella species and genotypes.</title>
        <authorList>
            <person name="Korhonen P.K."/>
            <person name="Edoardo P."/>
            <person name="Giuseppe L.R."/>
            <person name="Gasser R.B."/>
        </authorList>
    </citation>
    <scope>NUCLEOTIDE SEQUENCE [LARGE SCALE GENOMIC DNA]</scope>
    <source>
        <strain evidence="2">ISS1029</strain>
    </source>
</reference>
<dbReference type="AlphaFoldDB" id="A0A0V1H317"/>
<keyword evidence="1" id="KW-0812">Transmembrane</keyword>
<evidence type="ECO:0000313" key="3">
    <source>
        <dbReference type="Proteomes" id="UP000055024"/>
    </source>
</evidence>
<dbReference type="Proteomes" id="UP000055024">
    <property type="component" value="Unassembled WGS sequence"/>
</dbReference>
<evidence type="ECO:0000313" key="2">
    <source>
        <dbReference type="EMBL" id="KRZ04891.1"/>
    </source>
</evidence>
<name>A0A0V1H317_9BILA</name>
<evidence type="ECO:0000256" key="1">
    <source>
        <dbReference type="SAM" id="Phobius"/>
    </source>
</evidence>
<feature type="transmembrane region" description="Helical" evidence="1">
    <location>
        <begin position="100"/>
        <end position="122"/>
    </location>
</feature>
<feature type="transmembrane region" description="Helical" evidence="1">
    <location>
        <begin position="67"/>
        <end position="88"/>
    </location>
</feature>
<sequence length="136" mass="13771">MGGGGGGGGGGGCGEIIEIYLSLYGETLSLALFHNSANAAAACCCSMVSVLVAASAAMTATATATAAAALALALALALVVVVVVVYYIEMLFVGGIKFLLGNRTIFLISTITAIESYGKFYAFQLFRLKSRNNGGQ</sequence>
<proteinExistence type="predicted"/>
<gene>
    <name evidence="2" type="ORF">T11_2962</name>
</gene>
<keyword evidence="3" id="KW-1185">Reference proteome</keyword>
<keyword evidence="1" id="KW-1133">Transmembrane helix</keyword>